<dbReference type="InterPro" id="IPR013162">
    <property type="entry name" value="CD80_C2-set"/>
</dbReference>
<feature type="transmembrane region" description="Helical" evidence="8">
    <location>
        <begin position="1053"/>
        <end position="1077"/>
    </location>
</feature>
<dbReference type="InterPro" id="IPR003961">
    <property type="entry name" value="FN3_dom"/>
</dbReference>
<protein>
    <submittedName>
        <fullName evidence="12">Synaptogenesis protein syg-2-like isoform X1</fullName>
    </submittedName>
</protein>
<dbReference type="InterPro" id="IPR013783">
    <property type="entry name" value="Ig-like_fold"/>
</dbReference>
<dbReference type="InterPro" id="IPR051275">
    <property type="entry name" value="Cell_adhesion_signaling"/>
</dbReference>
<dbReference type="PROSITE" id="PS50835">
    <property type="entry name" value="IG_LIKE"/>
    <property type="match status" value="9"/>
</dbReference>
<feature type="domain" description="Ig-like" evidence="9">
    <location>
        <begin position="738"/>
        <end position="824"/>
    </location>
</feature>
<keyword evidence="8" id="KW-0812">Transmembrane</keyword>
<keyword evidence="3 8" id="KW-0472">Membrane</keyword>
<feature type="domain" description="Fibronectin type-III" evidence="10">
    <location>
        <begin position="937"/>
        <end position="1030"/>
    </location>
</feature>
<dbReference type="Gene3D" id="2.60.40.10">
    <property type="entry name" value="Immunoglobulins"/>
    <property type="match status" value="10"/>
</dbReference>
<feature type="domain" description="Ig-like" evidence="9">
    <location>
        <begin position="634"/>
        <end position="733"/>
    </location>
</feature>
<dbReference type="PANTHER" id="PTHR11640:SF136">
    <property type="entry name" value="NEPHRIN"/>
    <property type="match status" value="1"/>
</dbReference>
<feature type="domain" description="Ig-like" evidence="9">
    <location>
        <begin position="337"/>
        <end position="432"/>
    </location>
</feature>
<proteinExistence type="predicted"/>
<feature type="domain" description="Ig-like" evidence="9">
    <location>
        <begin position="532"/>
        <end position="627"/>
    </location>
</feature>
<feature type="domain" description="Ig-like" evidence="9">
    <location>
        <begin position="243"/>
        <end position="330"/>
    </location>
</feature>
<keyword evidence="6" id="KW-0393">Immunoglobulin domain</keyword>
<dbReference type="InterPro" id="IPR036116">
    <property type="entry name" value="FN3_sf"/>
</dbReference>
<keyword evidence="4" id="KW-1015">Disulfide bond</keyword>
<dbReference type="Pfam" id="PF07679">
    <property type="entry name" value="I-set"/>
    <property type="match status" value="2"/>
</dbReference>
<evidence type="ECO:0000313" key="12">
    <source>
        <dbReference type="RefSeq" id="XP_022244970.1"/>
    </source>
</evidence>
<evidence type="ECO:0000256" key="4">
    <source>
        <dbReference type="ARBA" id="ARBA00023157"/>
    </source>
</evidence>
<accession>A0ABM1SMW4</accession>
<feature type="domain" description="Ig-like" evidence="9">
    <location>
        <begin position="831"/>
        <end position="928"/>
    </location>
</feature>
<keyword evidence="11" id="KW-1185">Reference proteome</keyword>
<evidence type="ECO:0000256" key="2">
    <source>
        <dbReference type="ARBA" id="ARBA00022737"/>
    </source>
</evidence>
<evidence type="ECO:0000256" key="8">
    <source>
        <dbReference type="SAM" id="Phobius"/>
    </source>
</evidence>
<feature type="compositionally biased region" description="Polar residues" evidence="7">
    <location>
        <begin position="1099"/>
        <end position="1112"/>
    </location>
</feature>
<dbReference type="RefSeq" id="XP_022244970.1">
    <property type="nucleotide sequence ID" value="XM_022389262.1"/>
</dbReference>
<feature type="domain" description="Ig-like" evidence="9">
    <location>
        <begin position="134"/>
        <end position="235"/>
    </location>
</feature>
<dbReference type="SUPFAM" id="SSF48726">
    <property type="entry name" value="Immunoglobulin"/>
    <property type="match status" value="9"/>
</dbReference>
<name>A0ABM1SMW4_LIMPO</name>
<dbReference type="InterPro" id="IPR003598">
    <property type="entry name" value="Ig_sub2"/>
</dbReference>
<dbReference type="Pfam" id="PF00041">
    <property type="entry name" value="fn3"/>
    <property type="match status" value="1"/>
</dbReference>
<dbReference type="CDD" id="cd00063">
    <property type="entry name" value="FN3"/>
    <property type="match status" value="1"/>
</dbReference>
<evidence type="ECO:0000313" key="11">
    <source>
        <dbReference type="Proteomes" id="UP000694941"/>
    </source>
</evidence>
<dbReference type="SMART" id="SM00408">
    <property type="entry name" value="IGc2"/>
    <property type="match status" value="8"/>
</dbReference>
<dbReference type="InterPro" id="IPR007110">
    <property type="entry name" value="Ig-like_dom"/>
</dbReference>
<dbReference type="SMART" id="SM00409">
    <property type="entry name" value="IG"/>
    <property type="match status" value="9"/>
</dbReference>
<feature type="domain" description="Ig-like" evidence="9">
    <location>
        <begin position="440"/>
        <end position="524"/>
    </location>
</feature>
<dbReference type="PANTHER" id="PTHR11640">
    <property type="entry name" value="NEPHRIN"/>
    <property type="match status" value="1"/>
</dbReference>
<evidence type="ECO:0000259" key="10">
    <source>
        <dbReference type="PROSITE" id="PS50853"/>
    </source>
</evidence>
<evidence type="ECO:0000256" key="1">
    <source>
        <dbReference type="ARBA" id="ARBA00004479"/>
    </source>
</evidence>
<dbReference type="InterPro" id="IPR003599">
    <property type="entry name" value="Ig_sub"/>
</dbReference>
<dbReference type="InterPro" id="IPR003006">
    <property type="entry name" value="Ig/MHC_CS"/>
</dbReference>
<dbReference type="Pfam" id="PF13927">
    <property type="entry name" value="Ig_3"/>
    <property type="match status" value="3"/>
</dbReference>
<dbReference type="GeneID" id="106461973"/>
<evidence type="ECO:0000259" key="9">
    <source>
        <dbReference type="PROSITE" id="PS50835"/>
    </source>
</evidence>
<feature type="transmembrane region" description="Helical" evidence="8">
    <location>
        <begin position="7"/>
        <end position="25"/>
    </location>
</feature>
<evidence type="ECO:0000256" key="7">
    <source>
        <dbReference type="SAM" id="MobiDB-lite"/>
    </source>
</evidence>
<reference evidence="12" key="1">
    <citation type="submission" date="2025-08" db="UniProtKB">
        <authorList>
            <consortium name="RefSeq"/>
        </authorList>
    </citation>
    <scope>IDENTIFICATION</scope>
    <source>
        <tissue evidence="12">Muscle</tissue>
    </source>
</reference>
<feature type="region of interest" description="Disordered" evidence="7">
    <location>
        <begin position="1084"/>
        <end position="1114"/>
    </location>
</feature>
<dbReference type="InterPro" id="IPR036179">
    <property type="entry name" value="Ig-like_dom_sf"/>
</dbReference>
<dbReference type="Pfam" id="PF08205">
    <property type="entry name" value="C2-set_2"/>
    <property type="match status" value="4"/>
</dbReference>
<evidence type="ECO:0000256" key="5">
    <source>
        <dbReference type="ARBA" id="ARBA00023180"/>
    </source>
</evidence>
<dbReference type="PROSITE" id="PS00290">
    <property type="entry name" value="IG_MHC"/>
    <property type="match status" value="1"/>
</dbReference>
<comment type="subcellular location">
    <subcellularLocation>
        <location evidence="1">Membrane</location>
        <topology evidence="1">Single-pass type I membrane protein</topology>
    </subcellularLocation>
</comment>
<keyword evidence="5" id="KW-0325">Glycoprotein</keyword>
<sequence>MARTSSYFHYVWWIFFVSVFVILLAKGGCQKQYFRVEPRASDVIQGYTIDLQCHIGNLAGAVQWSKDGFVLGYDPDIPGYPRYVMIINPNNGVYNLRVSQAQLKDEGVYQCQVGPAPGNKPIRSQANLTVLVPPEKVEIRHRSNGSVLEVREAERVSLTCYAYQSKPQSQLKWYRNRKELKDPVPYEVEDLRNKLFTTFSTITIHPKLEDNNATYTCEVVHPTLKTSLTATVRISVLYPPEPPEIEGYNEQDIVQIGDTLTLACISRGGNPPATLVWFRNGVQVDKTFSVIGQETTNKHIFRVTASDNKAVYRCEASNSVTLQPLKASLTLNVLFSPSKVTIKGHREGRIGDNITLTCLAGPSNPESELSWIVDGLPVFSTFDTTLTSLGTWFTTSNISFTLTKQDPDTKTFSCVAVNKILNEHVTQTAKLSVIYPPGPPSVEELDNEPIISGEIKQITCVSFGGNPRATIRWFKGDMEVVAMTKPVPNGVASSLIIQAEASDNGAVYRCEASNPAIPRPLVVSVTTRVIFPPAELNVEIKPQNPRENQIVTITCESGSSNPESIIQWWRNDKLISGDVVAISRGDYGGKVTRSRLRFNVSFEDDGSVFVCQATNPRIHRSIQKTIKLEILYKPRFLVQNLERFDVLEGESAHINVTVKANPSSISYQWFQEGQLIIDPSSSALWITHGPHSHNVFARGSVLEIPKVSRNHAGLYVCEAANSEGATKIEIIINVLYQATITKFSHTVLANPGDDAQFECIVNGNPLTDDTIRWARSGFDKLRTQVVSSRGHSILNVFNVSRKDAGEFHCLAYNGIGEETEARIQLVVKFKPVIHLTRQLLNVAVDQGNTARLVCVVEAAPSVNFTWSLDSGVVIGSYLGISKYTIQKAQLDETMWESVLFIKNVTDTDYGKYMCIVKNELGVDDIIITLRRKGKPDSPENFHVLNVSYDSVSLGWIPGFNGGAAQEFQIRYRESRSKIYSFTKFIPGSSVLLVVRDLKPQSEYVFEIMARNKYGESRNTNAVVTTKILDNSLMDTSKAMVNSTDEDNKGISSIFIIVGVIAGACLVFLNIIFVIYFIRKRKHNQQNQEDVTSERKTSEVSDSQMYTPSNYQEKINGEALYPVQDESNETSHDIMLKEVPNNRKNVEVENEQSKSPKYNKPSEERTEEEQNREMRTCSETDKDCPDILKKPEISSIENREVTKREYNKPFMNGGRSQRKEFPTQAVDISNVPYPASTKTAKVKHVQIILPDKEPNVRARDLVVHTSSKPQKYVVGKLGVHVV</sequence>
<dbReference type="SUPFAM" id="SSF49265">
    <property type="entry name" value="Fibronectin type III"/>
    <property type="match status" value="1"/>
</dbReference>
<dbReference type="SMART" id="SM00060">
    <property type="entry name" value="FN3"/>
    <property type="match status" value="1"/>
</dbReference>
<feature type="region of interest" description="Disordered" evidence="7">
    <location>
        <begin position="1134"/>
        <end position="1185"/>
    </location>
</feature>
<evidence type="ECO:0000256" key="6">
    <source>
        <dbReference type="ARBA" id="ARBA00023319"/>
    </source>
</evidence>
<dbReference type="InterPro" id="IPR013098">
    <property type="entry name" value="Ig_I-set"/>
</dbReference>
<keyword evidence="8" id="KW-1133">Transmembrane helix</keyword>
<feature type="domain" description="Ig-like" evidence="9">
    <location>
        <begin position="32"/>
        <end position="129"/>
    </location>
</feature>
<gene>
    <name evidence="12" type="primary">LOC106461973</name>
</gene>
<dbReference type="Proteomes" id="UP000694941">
    <property type="component" value="Unplaced"/>
</dbReference>
<keyword evidence="2" id="KW-0677">Repeat</keyword>
<dbReference type="PROSITE" id="PS50853">
    <property type="entry name" value="FN3"/>
    <property type="match status" value="1"/>
</dbReference>
<organism evidence="11 12">
    <name type="scientific">Limulus polyphemus</name>
    <name type="common">Atlantic horseshoe crab</name>
    <dbReference type="NCBI Taxonomy" id="6850"/>
    <lineage>
        <taxon>Eukaryota</taxon>
        <taxon>Metazoa</taxon>
        <taxon>Ecdysozoa</taxon>
        <taxon>Arthropoda</taxon>
        <taxon>Chelicerata</taxon>
        <taxon>Merostomata</taxon>
        <taxon>Xiphosura</taxon>
        <taxon>Limulidae</taxon>
        <taxon>Limulus</taxon>
    </lineage>
</organism>
<evidence type="ECO:0000256" key="3">
    <source>
        <dbReference type="ARBA" id="ARBA00023136"/>
    </source>
</evidence>